<dbReference type="RefSeq" id="XP_004353110.1">
    <property type="nucleotide sequence ID" value="XM_004353058.1"/>
</dbReference>
<accession>L8HEE9</accession>
<evidence type="ECO:0000313" key="1">
    <source>
        <dbReference type="EMBL" id="ELR23582.1"/>
    </source>
</evidence>
<organism evidence="1 2">
    <name type="scientific">Acanthamoeba castellanii (strain ATCC 30010 / Neff)</name>
    <dbReference type="NCBI Taxonomy" id="1257118"/>
    <lineage>
        <taxon>Eukaryota</taxon>
        <taxon>Amoebozoa</taxon>
        <taxon>Discosea</taxon>
        <taxon>Longamoebia</taxon>
        <taxon>Centramoebida</taxon>
        <taxon>Acanthamoebidae</taxon>
        <taxon>Acanthamoeba</taxon>
    </lineage>
</organism>
<gene>
    <name evidence="1" type="ORF">ACA1_072040</name>
</gene>
<dbReference type="EMBL" id="KB007857">
    <property type="protein sequence ID" value="ELR23582.1"/>
    <property type="molecule type" value="Genomic_DNA"/>
</dbReference>
<proteinExistence type="predicted"/>
<name>L8HEE9_ACACF</name>
<dbReference type="GeneID" id="14924563"/>
<dbReference type="AlphaFoldDB" id="L8HEE9"/>
<protein>
    <submittedName>
        <fullName evidence="1">Uncharacterized protein</fullName>
    </submittedName>
</protein>
<dbReference type="KEGG" id="acan:ACA1_072040"/>
<dbReference type="Proteomes" id="UP000011083">
    <property type="component" value="Unassembled WGS sequence"/>
</dbReference>
<reference evidence="1 2" key="1">
    <citation type="journal article" date="2013" name="Genome Biol.">
        <title>Genome of Acanthamoeba castellanii highlights extensive lateral gene transfer and early evolution of tyrosine kinase signaling.</title>
        <authorList>
            <person name="Clarke M."/>
            <person name="Lohan A.J."/>
            <person name="Liu B."/>
            <person name="Lagkouvardos I."/>
            <person name="Roy S."/>
            <person name="Zafar N."/>
            <person name="Bertelli C."/>
            <person name="Schilde C."/>
            <person name="Kianianmomeni A."/>
            <person name="Burglin T.R."/>
            <person name="Frech C."/>
            <person name="Turcotte B."/>
            <person name="Kopec K.O."/>
            <person name="Synnott J.M."/>
            <person name="Choo C."/>
            <person name="Paponov I."/>
            <person name="Finkler A."/>
            <person name="Soon Heng Tan C."/>
            <person name="Hutchins A.P."/>
            <person name="Weinmeier T."/>
            <person name="Rattei T."/>
            <person name="Chu J.S."/>
            <person name="Gimenez G."/>
            <person name="Irimia M."/>
            <person name="Rigden D.J."/>
            <person name="Fitzpatrick D.A."/>
            <person name="Lorenzo-Morales J."/>
            <person name="Bateman A."/>
            <person name="Chiu C.H."/>
            <person name="Tang P."/>
            <person name="Hegemann P."/>
            <person name="Fromm H."/>
            <person name="Raoult D."/>
            <person name="Greub G."/>
            <person name="Miranda-Saavedra D."/>
            <person name="Chen N."/>
            <person name="Nash P."/>
            <person name="Ginger M.L."/>
            <person name="Horn M."/>
            <person name="Schaap P."/>
            <person name="Caler L."/>
            <person name="Loftus B."/>
        </authorList>
    </citation>
    <scope>NUCLEOTIDE SEQUENCE [LARGE SCALE GENOMIC DNA]</scope>
    <source>
        <strain evidence="1 2">Neff</strain>
    </source>
</reference>
<keyword evidence="2" id="KW-1185">Reference proteome</keyword>
<dbReference type="VEuPathDB" id="AmoebaDB:ACA1_072040"/>
<evidence type="ECO:0000313" key="2">
    <source>
        <dbReference type="Proteomes" id="UP000011083"/>
    </source>
</evidence>
<sequence length="99" mass="10947">MWACTAEDAMRKWLPPDLAPSLPKSSTDWFSASSSVLAAPTFNFGGGFDGPKQATSLVEQCVAFIARDFEFCLRAKLVLPEHLYLRVLHHTFTSKLPSS</sequence>